<dbReference type="EMBL" id="MU864351">
    <property type="protein sequence ID" value="KAK4193343.1"/>
    <property type="molecule type" value="Genomic_DNA"/>
</dbReference>
<organism evidence="3 4">
    <name type="scientific">Podospora australis</name>
    <dbReference type="NCBI Taxonomy" id="1536484"/>
    <lineage>
        <taxon>Eukaryota</taxon>
        <taxon>Fungi</taxon>
        <taxon>Dikarya</taxon>
        <taxon>Ascomycota</taxon>
        <taxon>Pezizomycotina</taxon>
        <taxon>Sordariomycetes</taxon>
        <taxon>Sordariomycetidae</taxon>
        <taxon>Sordariales</taxon>
        <taxon>Podosporaceae</taxon>
        <taxon>Podospora</taxon>
    </lineage>
</organism>
<feature type="compositionally biased region" description="Basic and acidic residues" evidence="1">
    <location>
        <begin position="56"/>
        <end position="69"/>
    </location>
</feature>
<evidence type="ECO:0000313" key="4">
    <source>
        <dbReference type="Proteomes" id="UP001302126"/>
    </source>
</evidence>
<feature type="region of interest" description="Disordered" evidence="1">
    <location>
        <begin position="483"/>
        <end position="502"/>
    </location>
</feature>
<gene>
    <name evidence="3" type="ORF">QBC35DRAFT_511245</name>
</gene>
<feature type="transmembrane region" description="Helical" evidence="2">
    <location>
        <begin position="153"/>
        <end position="177"/>
    </location>
</feature>
<evidence type="ECO:0000256" key="1">
    <source>
        <dbReference type="SAM" id="MobiDB-lite"/>
    </source>
</evidence>
<dbReference type="AlphaFoldDB" id="A0AAN7AN86"/>
<dbReference type="PANTHER" id="PTHR42069">
    <property type="entry name" value="HYPHAL ANASTAMOSIS-8 PROTEIN"/>
    <property type="match status" value="1"/>
</dbReference>
<protein>
    <recommendedName>
        <fullName evidence="5">Hyphal anastamosis-8 protein</fullName>
    </recommendedName>
</protein>
<keyword evidence="2" id="KW-0812">Transmembrane</keyword>
<evidence type="ECO:0008006" key="5">
    <source>
        <dbReference type="Google" id="ProtNLM"/>
    </source>
</evidence>
<feature type="transmembrane region" description="Helical" evidence="2">
    <location>
        <begin position="203"/>
        <end position="223"/>
    </location>
</feature>
<name>A0AAN7AN86_9PEZI</name>
<accession>A0AAN7AN86</accession>
<proteinExistence type="predicted"/>
<dbReference type="Proteomes" id="UP001302126">
    <property type="component" value="Unassembled WGS sequence"/>
</dbReference>
<reference evidence="3" key="2">
    <citation type="submission" date="2023-05" db="EMBL/GenBank/DDBJ databases">
        <authorList>
            <consortium name="Lawrence Berkeley National Laboratory"/>
            <person name="Steindorff A."/>
            <person name="Hensen N."/>
            <person name="Bonometti L."/>
            <person name="Westerberg I."/>
            <person name="Brannstrom I.O."/>
            <person name="Guillou S."/>
            <person name="Cros-Aarteil S."/>
            <person name="Calhoun S."/>
            <person name="Haridas S."/>
            <person name="Kuo A."/>
            <person name="Mondo S."/>
            <person name="Pangilinan J."/>
            <person name="Riley R."/>
            <person name="Labutti K."/>
            <person name="Andreopoulos B."/>
            <person name="Lipzen A."/>
            <person name="Chen C."/>
            <person name="Yanf M."/>
            <person name="Daum C."/>
            <person name="Ng V."/>
            <person name="Clum A."/>
            <person name="Ohm R."/>
            <person name="Martin F."/>
            <person name="Silar P."/>
            <person name="Natvig D."/>
            <person name="Lalanne C."/>
            <person name="Gautier V."/>
            <person name="Ament-Velasquez S.L."/>
            <person name="Kruys A."/>
            <person name="Hutchinson M.I."/>
            <person name="Powell A.J."/>
            <person name="Barry K."/>
            <person name="Miller A.N."/>
            <person name="Grigoriev I.V."/>
            <person name="Debuchy R."/>
            <person name="Gladieux P."/>
            <person name="Thoren M.H."/>
            <person name="Johannesson H."/>
        </authorList>
    </citation>
    <scope>NUCLEOTIDE SEQUENCE</scope>
    <source>
        <strain evidence="3">PSN309</strain>
    </source>
</reference>
<evidence type="ECO:0000313" key="3">
    <source>
        <dbReference type="EMBL" id="KAK4193343.1"/>
    </source>
</evidence>
<keyword evidence="2" id="KW-1133">Transmembrane helix</keyword>
<keyword evidence="2" id="KW-0472">Membrane</keyword>
<feature type="transmembrane region" description="Helical" evidence="2">
    <location>
        <begin position="300"/>
        <end position="327"/>
    </location>
</feature>
<feature type="region of interest" description="Disordered" evidence="1">
    <location>
        <begin position="1"/>
        <end position="117"/>
    </location>
</feature>
<reference evidence="3" key="1">
    <citation type="journal article" date="2023" name="Mol. Phylogenet. Evol.">
        <title>Genome-scale phylogeny and comparative genomics of the fungal order Sordariales.</title>
        <authorList>
            <person name="Hensen N."/>
            <person name="Bonometti L."/>
            <person name="Westerberg I."/>
            <person name="Brannstrom I.O."/>
            <person name="Guillou S."/>
            <person name="Cros-Aarteil S."/>
            <person name="Calhoun S."/>
            <person name="Haridas S."/>
            <person name="Kuo A."/>
            <person name="Mondo S."/>
            <person name="Pangilinan J."/>
            <person name="Riley R."/>
            <person name="LaButti K."/>
            <person name="Andreopoulos B."/>
            <person name="Lipzen A."/>
            <person name="Chen C."/>
            <person name="Yan M."/>
            <person name="Daum C."/>
            <person name="Ng V."/>
            <person name="Clum A."/>
            <person name="Steindorff A."/>
            <person name="Ohm R.A."/>
            <person name="Martin F."/>
            <person name="Silar P."/>
            <person name="Natvig D.O."/>
            <person name="Lalanne C."/>
            <person name="Gautier V."/>
            <person name="Ament-Velasquez S.L."/>
            <person name="Kruys A."/>
            <person name="Hutchinson M.I."/>
            <person name="Powell A.J."/>
            <person name="Barry K."/>
            <person name="Miller A.N."/>
            <person name="Grigoriev I.V."/>
            <person name="Debuchy R."/>
            <person name="Gladieux P."/>
            <person name="Hiltunen Thoren M."/>
            <person name="Johannesson H."/>
        </authorList>
    </citation>
    <scope>NUCLEOTIDE SEQUENCE</scope>
    <source>
        <strain evidence="3">PSN309</strain>
    </source>
</reference>
<sequence length="502" mass="54594">MGFDEKKRPLALNLTPLRTKSAGSVSSTESSSTSSSLAKPPRTPRFAEATAVHSPVEPRRLPFSEKHEVAQSQPGDVGFGYIGNRESVSMPMTPRSPLKSAMKIPGTPGRALTSNPLSPTFREEQVLEAKEKVTEKDQARDLKIKTRVRLAKFALRGVNFSCSLIILAMVSASFAIFNATRALAPMSGLPAWANNTNTWPQKVVLACAGVSLLICVGVFIGYCRGGHRRAEKVGVYYTLFAVGWFIFSMAMWAAAAGILQNAKSNSNNQDMWGWACVSNRRSELQGQQVDYALICRLQDWTLICIIIELVVEIISITLYSIVFYRYWSKRKLHKSMDMRDKARSDLYLAQLRTQSAPNTPGFGPKSPAFSQYALSPRFAPANFKSLGDIDENGSSPFTPGGKNLVVPQSNFTPQQATFKLQAPPTKANPATPSSPKAGYKPPTPGDLSPITPTAPAPAFTVSQHAPVAEGEQQYEAVPIPGAYAGQAIKSPPPVQTTFNIPR</sequence>
<evidence type="ECO:0000256" key="2">
    <source>
        <dbReference type="SAM" id="Phobius"/>
    </source>
</evidence>
<keyword evidence="4" id="KW-1185">Reference proteome</keyword>
<feature type="transmembrane region" description="Helical" evidence="2">
    <location>
        <begin position="235"/>
        <end position="259"/>
    </location>
</feature>
<feature type="compositionally biased region" description="Low complexity" evidence="1">
    <location>
        <begin position="19"/>
        <end position="36"/>
    </location>
</feature>
<dbReference type="PANTHER" id="PTHR42069:SF1">
    <property type="entry name" value="MARVEL DOMAIN-CONTAINING PROTEIN"/>
    <property type="match status" value="1"/>
</dbReference>
<comment type="caution">
    <text evidence="3">The sequence shown here is derived from an EMBL/GenBank/DDBJ whole genome shotgun (WGS) entry which is preliminary data.</text>
</comment>
<feature type="region of interest" description="Disordered" evidence="1">
    <location>
        <begin position="419"/>
        <end position="446"/>
    </location>
</feature>